<evidence type="ECO:0000313" key="2">
    <source>
        <dbReference type="EMBL" id="KAJ5116609.1"/>
    </source>
</evidence>
<keyword evidence="3" id="KW-1185">Reference proteome</keyword>
<reference evidence="2" key="2">
    <citation type="journal article" date="2023" name="IMA Fungus">
        <title>Comparative genomic study of the Penicillium genus elucidates a diverse pangenome and 15 lateral gene transfer events.</title>
        <authorList>
            <person name="Petersen C."/>
            <person name="Sorensen T."/>
            <person name="Nielsen M.R."/>
            <person name="Sondergaard T.E."/>
            <person name="Sorensen J.L."/>
            <person name="Fitzpatrick D.A."/>
            <person name="Frisvad J.C."/>
            <person name="Nielsen K.L."/>
        </authorList>
    </citation>
    <scope>NUCLEOTIDE SEQUENCE</scope>
    <source>
        <strain evidence="2">IBT 30069</strain>
    </source>
</reference>
<gene>
    <name evidence="2" type="ORF">N7456_000957</name>
</gene>
<dbReference type="AlphaFoldDB" id="A0A9W9GD05"/>
<dbReference type="EMBL" id="JAPQKH010000001">
    <property type="protein sequence ID" value="KAJ5116609.1"/>
    <property type="molecule type" value="Genomic_DNA"/>
</dbReference>
<dbReference type="Proteomes" id="UP001149165">
    <property type="component" value="Unassembled WGS sequence"/>
</dbReference>
<comment type="caution">
    <text evidence="2">The sequence shown here is derived from an EMBL/GenBank/DDBJ whole genome shotgun (WGS) entry which is preliminary data.</text>
</comment>
<dbReference type="OrthoDB" id="4202165at2759"/>
<organism evidence="2 3">
    <name type="scientific">Penicillium angulare</name>
    <dbReference type="NCBI Taxonomy" id="116970"/>
    <lineage>
        <taxon>Eukaryota</taxon>
        <taxon>Fungi</taxon>
        <taxon>Dikarya</taxon>
        <taxon>Ascomycota</taxon>
        <taxon>Pezizomycotina</taxon>
        <taxon>Eurotiomycetes</taxon>
        <taxon>Eurotiomycetidae</taxon>
        <taxon>Eurotiales</taxon>
        <taxon>Aspergillaceae</taxon>
        <taxon>Penicillium</taxon>
    </lineage>
</organism>
<proteinExistence type="predicted"/>
<evidence type="ECO:0000256" key="1">
    <source>
        <dbReference type="SAM" id="MobiDB-lite"/>
    </source>
</evidence>
<sequence>MEDKQNKQDLDPTSVPSPILEQEPNPASSVDPYKDDTESHRDMTDSEESSDDGSFRVQFHSYAHRIALEALIDNQITVVEYGSQILYRHGYAEVLILAEWAVPDEQLQAASQAITDAGFPRIPADTQGERLGLWGFKSLPHDLDGAAWRRVHLLPLSVVGFTLEETIVVPSKFAPTLLLRTPRPSRYLLSLFRNLLQLPIDDISRHRLRKDIVCFMSHYILFAPPADTPRDIIAEMEAKESDEEYKLRIDEAVREVREWEWGDVEERELDMVERALRDFHYIGTLTDVVENDSLERPVW</sequence>
<accession>A0A9W9GD05</accession>
<name>A0A9W9GD05_9EURO</name>
<feature type="compositionally biased region" description="Basic and acidic residues" evidence="1">
    <location>
        <begin position="32"/>
        <end position="44"/>
    </location>
</feature>
<protein>
    <submittedName>
        <fullName evidence="2">Uncharacterized protein</fullName>
    </submittedName>
</protein>
<evidence type="ECO:0000313" key="3">
    <source>
        <dbReference type="Proteomes" id="UP001149165"/>
    </source>
</evidence>
<feature type="region of interest" description="Disordered" evidence="1">
    <location>
        <begin position="1"/>
        <end position="53"/>
    </location>
</feature>
<feature type="compositionally biased region" description="Basic and acidic residues" evidence="1">
    <location>
        <begin position="1"/>
        <end position="10"/>
    </location>
</feature>
<reference evidence="2" key="1">
    <citation type="submission" date="2022-11" db="EMBL/GenBank/DDBJ databases">
        <authorList>
            <person name="Petersen C."/>
        </authorList>
    </citation>
    <scope>NUCLEOTIDE SEQUENCE</scope>
    <source>
        <strain evidence="2">IBT 30069</strain>
    </source>
</reference>